<keyword evidence="2" id="KW-0201">Cytochrome c-type biogenesis</keyword>
<dbReference type="PANTHER" id="PTHR42852">
    <property type="entry name" value="THIOL:DISULFIDE INTERCHANGE PROTEIN DSBE"/>
    <property type="match status" value="1"/>
</dbReference>
<dbReference type="InterPro" id="IPR036249">
    <property type="entry name" value="Thioredoxin-like_sf"/>
</dbReference>
<name>A0ABP9G4R7_9SPHI</name>
<evidence type="ECO:0000256" key="1">
    <source>
        <dbReference type="ARBA" id="ARBA00004196"/>
    </source>
</evidence>
<dbReference type="Proteomes" id="UP001501436">
    <property type="component" value="Unassembled WGS sequence"/>
</dbReference>
<feature type="signal peptide" evidence="5">
    <location>
        <begin position="1"/>
        <end position="19"/>
    </location>
</feature>
<evidence type="ECO:0000259" key="6">
    <source>
        <dbReference type="PROSITE" id="PS51352"/>
    </source>
</evidence>
<organism evidence="7 8">
    <name type="scientific">Mucilaginibacter defluvii</name>
    <dbReference type="NCBI Taxonomy" id="1196019"/>
    <lineage>
        <taxon>Bacteria</taxon>
        <taxon>Pseudomonadati</taxon>
        <taxon>Bacteroidota</taxon>
        <taxon>Sphingobacteriia</taxon>
        <taxon>Sphingobacteriales</taxon>
        <taxon>Sphingobacteriaceae</taxon>
        <taxon>Mucilaginibacter</taxon>
    </lineage>
</organism>
<evidence type="ECO:0000256" key="4">
    <source>
        <dbReference type="ARBA" id="ARBA00023284"/>
    </source>
</evidence>
<evidence type="ECO:0000256" key="2">
    <source>
        <dbReference type="ARBA" id="ARBA00022748"/>
    </source>
</evidence>
<keyword evidence="3" id="KW-1015">Disulfide bond</keyword>
<evidence type="ECO:0000256" key="3">
    <source>
        <dbReference type="ARBA" id="ARBA00023157"/>
    </source>
</evidence>
<evidence type="ECO:0000313" key="7">
    <source>
        <dbReference type="EMBL" id="GAA4925401.1"/>
    </source>
</evidence>
<accession>A0ABP9G4R7</accession>
<dbReference type="Pfam" id="PF08534">
    <property type="entry name" value="Redoxin"/>
    <property type="match status" value="1"/>
</dbReference>
<dbReference type="PANTHER" id="PTHR42852:SF6">
    <property type="entry name" value="THIOL:DISULFIDE INTERCHANGE PROTEIN DSBE"/>
    <property type="match status" value="1"/>
</dbReference>
<dbReference type="RefSeq" id="WP_345332643.1">
    <property type="nucleotide sequence ID" value="NZ_BAABJI010000002.1"/>
</dbReference>
<feature type="chain" id="PRO_5045751013" description="Thioredoxin domain-containing protein" evidence="5">
    <location>
        <begin position="20"/>
        <end position="500"/>
    </location>
</feature>
<dbReference type="PROSITE" id="PS51352">
    <property type="entry name" value="THIOREDOXIN_2"/>
    <property type="match status" value="1"/>
</dbReference>
<dbReference type="CDD" id="cd02966">
    <property type="entry name" value="TlpA_like_family"/>
    <property type="match status" value="1"/>
</dbReference>
<feature type="domain" description="Thioredoxin" evidence="6">
    <location>
        <begin position="338"/>
        <end position="500"/>
    </location>
</feature>
<evidence type="ECO:0000313" key="8">
    <source>
        <dbReference type="Proteomes" id="UP001501436"/>
    </source>
</evidence>
<dbReference type="SUPFAM" id="SSF52833">
    <property type="entry name" value="Thioredoxin-like"/>
    <property type="match status" value="1"/>
</dbReference>
<gene>
    <name evidence="7" type="ORF">GCM10023313_32410</name>
</gene>
<proteinExistence type="predicted"/>
<reference evidence="8" key="1">
    <citation type="journal article" date="2019" name="Int. J. Syst. Evol. Microbiol.">
        <title>The Global Catalogue of Microorganisms (GCM) 10K type strain sequencing project: providing services to taxonomists for standard genome sequencing and annotation.</title>
        <authorList>
            <consortium name="The Broad Institute Genomics Platform"/>
            <consortium name="The Broad Institute Genome Sequencing Center for Infectious Disease"/>
            <person name="Wu L."/>
            <person name="Ma J."/>
        </authorList>
    </citation>
    <scope>NUCLEOTIDE SEQUENCE [LARGE SCALE GENOMIC DNA]</scope>
    <source>
        <strain evidence="8">JCM 18283</strain>
    </source>
</reference>
<protein>
    <recommendedName>
        <fullName evidence="6">Thioredoxin domain-containing protein</fullName>
    </recommendedName>
</protein>
<dbReference type="InterPro" id="IPR050553">
    <property type="entry name" value="Thioredoxin_ResA/DsbE_sf"/>
</dbReference>
<dbReference type="Gene3D" id="3.40.30.10">
    <property type="entry name" value="Glutaredoxin"/>
    <property type="match status" value="1"/>
</dbReference>
<evidence type="ECO:0000256" key="5">
    <source>
        <dbReference type="SAM" id="SignalP"/>
    </source>
</evidence>
<dbReference type="InterPro" id="IPR013740">
    <property type="entry name" value="Redoxin"/>
</dbReference>
<keyword evidence="5" id="KW-0732">Signal</keyword>
<dbReference type="InterPro" id="IPR013766">
    <property type="entry name" value="Thioredoxin_domain"/>
</dbReference>
<dbReference type="EMBL" id="BAABJI010000002">
    <property type="protein sequence ID" value="GAA4925401.1"/>
    <property type="molecule type" value="Genomic_DNA"/>
</dbReference>
<sequence>MKKLIILCLVLLTAFNCMAQFRLSGSVPGAAGADSITINIPFVYGYYRENNIIINVDNKGNFSKLIDVSEQKFATFEYHGIKTTLLLTPGKAVSFRINLRDTVLSHFKGSASVENQLLYELKMDEIPFFGKGFGKDNPFAKYSNEDQQERVIKPWFAIRDEKLAKINAAKIPPATKALIAQEVKSEAIVQLVHFGRSTGKNRETLAQFFLTIYEHVSMTPEVFPAGPMFYQMANANGARMEGETYLQIEADKATGKKSVLKYYNITADSGINLAKRNGTMFLHWLPVRNTYDKRVAESWLAQAIVVQCYEKDITYTLPLMNEMTTNFPNSKYLPKLTGMVNNLRAALAANQGNGDIHIIDGFEKMTSINQVIASLKGKVVYLDVWGTWCGPCKEEIKHNPALKQHFKGKDVVFVYMDMDNDIQDKRWREFIAVNGITGYHLRKNNEQILLFWEELLPGQKDKQNFYPTYFIFDKNGKLVEPLAKRPSDGVELYRQIEKYL</sequence>
<comment type="caution">
    <text evidence="7">The sequence shown here is derived from an EMBL/GenBank/DDBJ whole genome shotgun (WGS) entry which is preliminary data.</text>
</comment>
<comment type="subcellular location">
    <subcellularLocation>
        <location evidence="1">Cell envelope</location>
    </subcellularLocation>
</comment>
<keyword evidence="4" id="KW-0676">Redox-active center</keyword>
<keyword evidence="8" id="KW-1185">Reference proteome</keyword>